<dbReference type="AlphaFoldDB" id="A0A160PPG7"/>
<reference evidence="1 2" key="1">
    <citation type="submission" date="2016-02" db="EMBL/GenBank/DDBJ databases">
        <title>Corynebacterium glutamicum N24 whole genome sequencing project.</title>
        <authorList>
            <person name="Matsutani M."/>
            <person name="Nangtapong N."/>
            <person name="Yakushi T."/>
            <person name="Matsushita K."/>
        </authorList>
    </citation>
    <scope>NUCLEOTIDE SEQUENCE [LARGE SCALE GENOMIC DNA]</scope>
    <source>
        <strain evidence="1 2">N24</strain>
    </source>
</reference>
<name>A0A160PPG7_9CORY</name>
<evidence type="ECO:0000313" key="2">
    <source>
        <dbReference type="Proteomes" id="UP000218244"/>
    </source>
</evidence>
<keyword evidence="2" id="KW-1185">Reference proteome</keyword>
<dbReference type="EMBL" id="AP017369">
    <property type="protein sequence ID" value="BAU95819.1"/>
    <property type="molecule type" value="Genomic_DNA"/>
</dbReference>
<protein>
    <submittedName>
        <fullName evidence="1">Uncharacterized protein</fullName>
    </submittedName>
</protein>
<dbReference type="Proteomes" id="UP000218244">
    <property type="component" value="Chromosome"/>
</dbReference>
<organism evidence="1 2">
    <name type="scientific">Corynebacterium suranareeae</name>
    <dbReference type="NCBI Taxonomy" id="2506452"/>
    <lineage>
        <taxon>Bacteria</taxon>
        <taxon>Bacillati</taxon>
        <taxon>Actinomycetota</taxon>
        <taxon>Actinomycetes</taxon>
        <taxon>Mycobacteriales</taxon>
        <taxon>Corynebacteriaceae</taxon>
        <taxon>Corynebacterium</taxon>
    </lineage>
</organism>
<gene>
    <name evidence="1" type="ORF">N24_1557</name>
</gene>
<sequence length="58" mass="6812">MLFCPFGENLAEFAPTFNKYARWYGICHVKCQNFLFESDLLRFDAPAPPNQHTQVHCF</sequence>
<proteinExistence type="predicted"/>
<dbReference type="KEGG" id="csur:N24_1557"/>
<accession>A0A160PPG7</accession>
<evidence type="ECO:0000313" key="1">
    <source>
        <dbReference type="EMBL" id="BAU95819.1"/>
    </source>
</evidence>